<dbReference type="AlphaFoldDB" id="A0A5P3XFN2"/>
<evidence type="ECO:0000259" key="1">
    <source>
        <dbReference type="Pfam" id="PF04324"/>
    </source>
</evidence>
<protein>
    <submittedName>
        <fullName evidence="2">(2Fe-2S)-binding protein</fullName>
    </submittedName>
</protein>
<accession>A0A5P3XFN2</accession>
<sequence>MENNSLVCLCKGISKEEIISEVKKGSVKLKEIKQNTIAGTGICCGIRCKKNIKQIIREYK</sequence>
<dbReference type="InterPro" id="IPR041854">
    <property type="entry name" value="BFD-like_2Fe2S-bd_dom_sf"/>
</dbReference>
<proteinExistence type="predicted"/>
<feature type="domain" description="BFD-like [2Fe-2S]-binding" evidence="1">
    <location>
        <begin position="6"/>
        <end position="58"/>
    </location>
</feature>
<organism evidence="2 3">
    <name type="scientific">Paraclostridium bifermentans</name>
    <name type="common">Clostridium bifermentans</name>
    <dbReference type="NCBI Taxonomy" id="1490"/>
    <lineage>
        <taxon>Bacteria</taxon>
        <taxon>Bacillati</taxon>
        <taxon>Bacillota</taxon>
        <taxon>Clostridia</taxon>
        <taxon>Peptostreptococcales</taxon>
        <taxon>Peptostreptococcaceae</taxon>
        <taxon>Paraclostridium</taxon>
    </lineage>
</organism>
<name>A0A5P3XFN2_PARBF</name>
<gene>
    <name evidence="2" type="ORF">D4A35_09400</name>
</gene>
<dbReference type="RefSeq" id="WP_150886743.1">
    <property type="nucleotide sequence ID" value="NZ_CP032452.1"/>
</dbReference>
<dbReference type="Proteomes" id="UP000326961">
    <property type="component" value="Chromosome"/>
</dbReference>
<dbReference type="Gene3D" id="1.10.10.1100">
    <property type="entry name" value="BFD-like [2Fe-2S]-binding domain"/>
    <property type="match status" value="1"/>
</dbReference>
<dbReference type="Pfam" id="PF04324">
    <property type="entry name" value="Fer2_BFD"/>
    <property type="match status" value="1"/>
</dbReference>
<evidence type="ECO:0000313" key="3">
    <source>
        <dbReference type="Proteomes" id="UP000326961"/>
    </source>
</evidence>
<dbReference type="EMBL" id="CP032452">
    <property type="protein sequence ID" value="QEZ69135.1"/>
    <property type="molecule type" value="Genomic_DNA"/>
</dbReference>
<evidence type="ECO:0000313" key="2">
    <source>
        <dbReference type="EMBL" id="QEZ69135.1"/>
    </source>
</evidence>
<dbReference type="InterPro" id="IPR007419">
    <property type="entry name" value="BFD-like_2Fe2S-bd_dom"/>
</dbReference>
<reference evidence="2 3" key="1">
    <citation type="submission" date="2018-09" db="EMBL/GenBank/DDBJ databases">
        <title>A clostridial neurotoxin that targets Anopheles mosquitoes.</title>
        <authorList>
            <person name="Contreras E."/>
            <person name="Masuyer G."/>
            <person name="Qureshi N."/>
            <person name="Chawla S."/>
            <person name="Lim H.L."/>
            <person name="Chen J."/>
            <person name="Stenmark P."/>
            <person name="Gill S."/>
        </authorList>
    </citation>
    <scope>NUCLEOTIDE SEQUENCE [LARGE SCALE GENOMIC DNA]</scope>
    <source>
        <strain evidence="2 3">Cbm</strain>
    </source>
</reference>